<evidence type="ECO:0000259" key="1">
    <source>
        <dbReference type="Pfam" id="PF00149"/>
    </source>
</evidence>
<dbReference type="InterPro" id="IPR029052">
    <property type="entry name" value="Metallo-depent_PP-like"/>
</dbReference>
<dbReference type="SUPFAM" id="SSF56300">
    <property type="entry name" value="Metallo-dependent phosphatases"/>
    <property type="match status" value="1"/>
</dbReference>
<dbReference type="InterPro" id="IPR051158">
    <property type="entry name" value="Metallophosphoesterase_sf"/>
</dbReference>
<dbReference type="Proteomes" id="UP000176204">
    <property type="component" value="Chromosome I"/>
</dbReference>
<dbReference type="STRING" id="1679444.PYTT_0961"/>
<dbReference type="GO" id="GO:0016787">
    <property type="term" value="F:hydrolase activity"/>
    <property type="evidence" value="ECO:0007669"/>
    <property type="project" value="InterPro"/>
</dbReference>
<accession>A0A1C7PGP7</accession>
<proteinExistence type="predicted"/>
<evidence type="ECO:0000313" key="2">
    <source>
        <dbReference type="EMBL" id="SEH81702.1"/>
    </source>
</evidence>
<dbReference type="Gene3D" id="3.60.21.10">
    <property type="match status" value="1"/>
</dbReference>
<gene>
    <name evidence="2" type="ORF">PYTT_0961</name>
</gene>
<feature type="domain" description="Calcineurin-like phosphoesterase" evidence="1">
    <location>
        <begin position="60"/>
        <end position="223"/>
    </location>
</feature>
<dbReference type="PANTHER" id="PTHR31302:SF0">
    <property type="entry name" value="TRANSMEMBRANE PROTEIN WITH METALLOPHOSPHOESTERASE DOMAIN"/>
    <property type="match status" value="1"/>
</dbReference>
<dbReference type="CDD" id="cd07385">
    <property type="entry name" value="MPP_YkuE_C"/>
    <property type="match status" value="1"/>
</dbReference>
<dbReference type="OrthoDB" id="9780884at2"/>
<dbReference type="InterPro" id="IPR004843">
    <property type="entry name" value="Calcineurin-like_PHP"/>
</dbReference>
<dbReference type="RefSeq" id="WP_067774525.1">
    <property type="nucleotide sequence ID" value="NZ_LIGX01000019.1"/>
</dbReference>
<organism evidence="2 3">
    <name type="scientific">Akkermansia glycaniphila</name>
    <dbReference type="NCBI Taxonomy" id="1679444"/>
    <lineage>
        <taxon>Bacteria</taxon>
        <taxon>Pseudomonadati</taxon>
        <taxon>Verrucomicrobiota</taxon>
        <taxon>Verrucomicrobiia</taxon>
        <taxon>Verrucomicrobiales</taxon>
        <taxon>Akkermansiaceae</taxon>
        <taxon>Akkermansia</taxon>
    </lineage>
</organism>
<sequence length="284" mass="30891">MTRHSLARRLPAILLTLLLTAILLGICLIVQGTFLEPRKLETTLLDINLPEWNKTEQPATIVALADLHAGPGDENRIRNIVEKTLALAPEIIVLLGDFAQGHTAESTMSPEQIAATLRPLARVPVYYILGNHDYACGAASFDRAFQAAGFIKMEGQSRIITFKNGKSIQLSGISDDDTYPAHAGSTPPKQHPETPQIVITHSPGAFPVIPSHVDLTLAGHTHGGQICLPGGYPLSPVPTRCTKELMSGYHRHGNKQIYISRGLGTSILPIRLFCPPEIVHIRLH</sequence>
<protein>
    <submittedName>
        <fullName evidence="2">Metallo-dependent phosphatase-like</fullName>
    </submittedName>
</protein>
<name>A0A1C7PGP7_9BACT</name>
<dbReference type="AlphaFoldDB" id="A0A1C7PGP7"/>
<dbReference type="KEGG" id="agl:PYTT_0961"/>
<reference evidence="3" key="1">
    <citation type="submission" date="2016-09" db="EMBL/GenBank/DDBJ databases">
        <authorList>
            <person name="Koehorst J."/>
        </authorList>
    </citation>
    <scope>NUCLEOTIDE SEQUENCE [LARGE SCALE GENOMIC DNA]</scope>
</reference>
<dbReference type="PANTHER" id="PTHR31302">
    <property type="entry name" value="TRANSMEMBRANE PROTEIN WITH METALLOPHOSPHOESTERASE DOMAIN-RELATED"/>
    <property type="match status" value="1"/>
</dbReference>
<evidence type="ECO:0000313" key="3">
    <source>
        <dbReference type="Proteomes" id="UP000176204"/>
    </source>
</evidence>
<keyword evidence="3" id="KW-1185">Reference proteome</keyword>
<dbReference type="EMBL" id="LT629973">
    <property type="protein sequence ID" value="SEH81702.1"/>
    <property type="molecule type" value="Genomic_DNA"/>
</dbReference>
<dbReference type="Pfam" id="PF00149">
    <property type="entry name" value="Metallophos"/>
    <property type="match status" value="1"/>
</dbReference>